<keyword evidence="1" id="KW-0472">Membrane</keyword>
<evidence type="ECO:0000313" key="2">
    <source>
        <dbReference type="EMBL" id="KAA0018144.1"/>
    </source>
</evidence>
<dbReference type="Pfam" id="PF14269">
    <property type="entry name" value="Arylsulfotran_2"/>
    <property type="match status" value="1"/>
</dbReference>
<dbReference type="SUPFAM" id="SSF50998">
    <property type="entry name" value="Quinoprotein alcohol dehydrogenase-like"/>
    <property type="match status" value="1"/>
</dbReference>
<name>A0A640WDU5_9GAMM</name>
<dbReference type="RefSeq" id="WP_149435347.1">
    <property type="nucleotide sequence ID" value="NZ_VTPX01000005.1"/>
</dbReference>
<gene>
    <name evidence="2" type="ORF">F0A16_10440</name>
</gene>
<dbReference type="Proteomes" id="UP000466024">
    <property type="component" value="Unassembled WGS sequence"/>
</dbReference>
<protein>
    <recommendedName>
        <fullName evidence="4">Aryl sulfotransferase</fullName>
    </recommendedName>
</protein>
<dbReference type="PANTHER" id="PTHR35340">
    <property type="entry name" value="PQQ ENZYME REPEAT PROTEIN-RELATED"/>
    <property type="match status" value="1"/>
</dbReference>
<comment type="caution">
    <text evidence="2">The sequence shown here is derived from an EMBL/GenBank/DDBJ whole genome shotgun (WGS) entry which is preliminary data.</text>
</comment>
<accession>A0A640WDU5</accession>
<keyword evidence="1" id="KW-1133">Transmembrane helix</keyword>
<feature type="transmembrane region" description="Helical" evidence="1">
    <location>
        <begin position="7"/>
        <end position="29"/>
    </location>
</feature>
<evidence type="ECO:0000256" key="1">
    <source>
        <dbReference type="SAM" id="Phobius"/>
    </source>
</evidence>
<dbReference type="InterPro" id="IPR039535">
    <property type="entry name" value="ASST-like"/>
</dbReference>
<evidence type="ECO:0000313" key="3">
    <source>
        <dbReference type="Proteomes" id="UP000466024"/>
    </source>
</evidence>
<dbReference type="AlphaFoldDB" id="A0A640WDU5"/>
<keyword evidence="3" id="KW-1185">Reference proteome</keyword>
<dbReference type="InterPro" id="IPR053143">
    <property type="entry name" value="Arylsulfate_ST"/>
</dbReference>
<organism evidence="2 3">
    <name type="scientific">Salinicola corii</name>
    <dbReference type="NCBI Taxonomy" id="2606937"/>
    <lineage>
        <taxon>Bacteria</taxon>
        <taxon>Pseudomonadati</taxon>
        <taxon>Pseudomonadota</taxon>
        <taxon>Gammaproteobacteria</taxon>
        <taxon>Oceanospirillales</taxon>
        <taxon>Halomonadaceae</taxon>
        <taxon>Salinicola</taxon>
    </lineage>
</organism>
<evidence type="ECO:0008006" key="4">
    <source>
        <dbReference type="Google" id="ProtNLM"/>
    </source>
</evidence>
<reference evidence="2 3" key="1">
    <citation type="submission" date="2019-08" db="EMBL/GenBank/DDBJ databases">
        <title>Bioinformatics analysis of the strain L3 and L5.</title>
        <authorList>
            <person name="Li X."/>
        </authorList>
    </citation>
    <scope>NUCLEOTIDE SEQUENCE [LARGE SCALE GENOMIC DNA]</scope>
    <source>
        <strain evidence="2 3">L3</strain>
    </source>
</reference>
<keyword evidence="1" id="KW-0812">Transmembrane</keyword>
<sequence length="445" mass="49470">MHNADRAGFAIFCVAIAFMAFIGGAFVILTKSFPYTYLDDAHKAAVAVIAQQSDNDLYTDTDLWRDARRDDRGTTIDDPAKAYEGLTLYTSGDGTYANLVDMRGNVVHRWELPYSDVWDTSPTGRAPRPDDRMYWRKAKLLPNGDLVAMYIADNDTPWGYGIVKLDPDSRVIWKYHASTHHDLDITPDGDVITLTHEFTQRKVPDFQALSYPWLDDYLVRLDGETGEEISKVSLGDAFIDSPFAGLFYSVPSFATEDPLHTNSVQYLDDELTRNFAPADGRSGQIMLSFRHPGAVALVDPDSGEMTWAMKGPWLGQHSARVQPNGHFTLFDNLGNFERGNRTRILEVNPNDDAIVASYSGNDEHPFDSGLRGAAQTLPNGNRLITESDGGRLFETTPQGEIAWEFINPARGGDKEQYVPVVSSGQRIAIANLDADFRADLDTTGR</sequence>
<dbReference type="InterPro" id="IPR011047">
    <property type="entry name" value="Quinoprotein_ADH-like_sf"/>
</dbReference>
<dbReference type="EMBL" id="VTPX01000005">
    <property type="protein sequence ID" value="KAA0018144.1"/>
    <property type="molecule type" value="Genomic_DNA"/>
</dbReference>
<proteinExistence type="predicted"/>
<dbReference type="PANTHER" id="PTHR35340:SF5">
    <property type="entry name" value="ASST-DOMAIN-CONTAINING PROTEIN"/>
    <property type="match status" value="1"/>
</dbReference>